<evidence type="ECO:0000256" key="2">
    <source>
        <dbReference type="ARBA" id="ARBA00004123"/>
    </source>
</evidence>
<reference evidence="14 15" key="1">
    <citation type="journal article" date="2019" name="New Phytol.">
        <title>Comparative genomics reveals unique wood-decay strategies and fruiting body development in the Schizophyllaceae.</title>
        <authorList>
            <person name="Almasi E."/>
            <person name="Sahu N."/>
            <person name="Krizsan K."/>
            <person name="Balint B."/>
            <person name="Kovacs G.M."/>
            <person name="Kiss B."/>
            <person name="Cseklye J."/>
            <person name="Drula E."/>
            <person name="Henrissat B."/>
            <person name="Nagy I."/>
            <person name="Chovatia M."/>
            <person name="Adam C."/>
            <person name="LaButti K."/>
            <person name="Lipzen A."/>
            <person name="Riley R."/>
            <person name="Grigoriev I.V."/>
            <person name="Nagy L.G."/>
        </authorList>
    </citation>
    <scope>NUCLEOTIDE SEQUENCE [LARGE SCALE GENOMIC DNA]</scope>
    <source>
        <strain evidence="14 15">NL-1724</strain>
    </source>
</reference>
<evidence type="ECO:0000256" key="7">
    <source>
        <dbReference type="ARBA" id="ARBA00022801"/>
    </source>
</evidence>
<dbReference type="GO" id="GO:0006302">
    <property type="term" value="P:double-strand break repair"/>
    <property type="evidence" value="ECO:0007669"/>
    <property type="project" value="TreeGrafter"/>
</dbReference>
<dbReference type="Gene3D" id="1.10.150.670">
    <property type="entry name" value="Crossover junction endonuclease EME1, DNA-binding domain"/>
    <property type="match status" value="1"/>
</dbReference>
<evidence type="ECO:0000256" key="5">
    <source>
        <dbReference type="ARBA" id="ARBA00022759"/>
    </source>
</evidence>
<keyword evidence="11" id="KW-0539">Nucleus</keyword>
<keyword evidence="3" id="KW-0540">Nuclease</keyword>
<dbReference type="EMBL" id="VDMD01000018">
    <property type="protein sequence ID" value="TRM61097.1"/>
    <property type="molecule type" value="Genomic_DNA"/>
</dbReference>
<dbReference type="Proteomes" id="UP000320762">
    <property type="component" value="Unassembled WGS sequence"/>
</dbReference>
<evidence type="ECO:0000256" key="8">
    <source>
        <dbReference type="ARBA" id="ARBA00022842"/>
    </source>
</evidence>
<keyword evidence="15" id="KW-1185">Reference proteome</keyword>
<comment type="subcellular location">
    <subcellularLocation>
        <location evidence="2">Nucleus</location>
    </subcellularLocation>
</comment>
<dbReference type="GO" id="GO:0000712">
    <property type="term" value="P:resolution of meiotic recombination intermediates"/>
    <property type="evidence" value="ECO:0007669"/>
    <property type="project" value="TreeGrafter"/>
</dbReference>
<sequence>MPALHVIDISDSDEEDLSLSQATAPPSSQLSAGDVIDLSDSDEVPASSSPPLARSPSLPQDVLDVESDSDGAISDDEFPVPGSQQFTALTTRPSGSRRTSGRRGDDLKTRDSGSSAGSKRTRDFADDSGSETDPPTPVKKPRRVPKVTEEQRRENETKKEAKRLERETTKLEKEAAKREREEERARKKAAAATEKRIQSEFKSANKLVLDRKQTLAETTIVVSKSLQKAWFNVVTELSERVGEHGGKVDVEDDPMSGYDTVRFRRHITKEYNVKESIWKPCDERDEWDQTAVLWLSAPKLAEHASNGTLVVLVDKFCESLKLRGIRRQAVILVHGMVRLPSATRGAADRALLAVEMAHDAYHMYAERPAEVVQRLYDMACDVGHRIHKYLERSHLPVHRLTKDHARAVVQAYPTMDSLYRAYEAEPQHGPHLLARLQVEFTADGRKRTRESFGPALSKRVHDVLYGEDPLKLVFKDND</sequence>
<feature type="compositionally biased region" description="Polar residues" evidence="13">
    <location>
        <begin position="21"/>
        <end position="31"/>
    </location>
</feature>
<evidence type="ECO:0000256" key="11">
    <source>
        <dbReference type="ARBA" id="ARBA00023242"/>
    </source>
</evidence>
<dbReference type="PANTHER" id="PTHR21077:SF5">
    <property type="entry name" value="CROSSOVER JUNCTION ENDONUCLEASE MMS4"/>
    <property type="match status" value="1"/>
</dbReference>
<dbReference type="PANTHER" id="PTHR21077">
    <property type="entry name" value="EME1 PROTEIN"/>
    <property type="match status" value="1"/>
</dbReference>
<keyword evidence="4" id="KW-0479">Metal-binding</keyword>
<keyword evidence="7" id="KW-0378">Hydrolase</keyword>
<keyword evidence="10" id="KW-0234">DNA repair</keyword>
<evidence type="ECO:0000256" key="4">
    <source>
        <dbReference type="ARBA" id="ARBA00022723"/>
    </source>
</evidence>
<dbReference type="GO" id="GO:0031297">
    <property type="term" value="P:replication fork processing"/>
    <property type="evidence" value="ECO:0007669"/>
    <property type="project" value="TreeGrafter"/>
</dbReference>
<keyword evidence="8" id="KW-0460">Magnesium</keyword>
<dbReference type="GO" id="GO:0005634">
    <property type="term" value="C:nucleus"/>
    <property type="evidence" value="ECO:0007669"/>
    <property type="project" value="UniProtKB-SubCell"/>
</dbReference>
<keyword evidence="12" id="KW-0469">Meiosis</keyword>
<evidence type="ECO:0000256" key="3">
    <source>
        <dbReference type="ARBA" id="ARBA00022722"/>
    </source>
</evidence>
<evidence type="ECO:0000256" key="9">
    <source>
        <dbReference type="ARBA" id="ARBA00023172"/>
    </source>
</evidence>
<dbReference type="AlphaFoldDB" id="A0A550C8I3"/>
<evidence type="ECO:0000256" key="6">
    <source>
        <dbReference type="ARBA" id="ARBA00022763"/>
    </source>
</evidence>
<dbReference type="GO" id="GO:0008821">
    <property type="term" value="F:crossover junction DNA endonuclease activity"/>
    <property type="evidence" value="ECO:0007669"/>
    <property type="project" value="TreeGrafter"/>
</dbReference>
<feature type="region of interest" description="Disordered" evidence="13">
    <location>
        <begin position="1"/>
        <end position="192"/>
    </location>
</feature>
<keyword evidence="5" id="KW-0255">Endonuclease</keyword>
<keyword evidence="9" id="KW-0233">DNA recombination</keyword>
<evidence type="ECO:0000313" key="14">
    <source>
        <dbReference type="EMBL" id="TRM61097.1"/>
    </source>
</evidence>
<comment type="caution">
    <text evidence="14">The sequence shown here is derived from an EMBL/GenBank/DDBJ whole genome shotgun (WGS) entry which is preliminary data.</text>
</comment>
<dbReference type="GO" id="GO:0048476">
    <property type="term" value="C:Holliday junction resolvase complex"/>
    <property type="evidence" value="ECO:0007669"/>
    <property type="project" value="InterPro"/>
</dbReference>
<dbReference type="STRING" id="97359.A0A550C8I3"/>
<evidence type="ECO:0000256" key="1">
    <source>
        <dbReference type="ARBA" id="ARBA00001946"/>
    </source>
</evidence>
<dbReference type="OrthoDB" id="343092at2759"/>
<dbReference type="InterPro" id="IPR042530">
    <property type="entry name" value="EME1/EME2_C"/>
</dbReference>
<dbReference type="GO" id="GO:0031573">
    <property type="term" value="P:mitotic intra-S DNA damage checkpoint signaling"/>
    <property type="evidence" value="ECO:0007669"/>
    <property type="project" value="TreeGrafter"/>
</dbReference>
<gene>
    <name evidence="14" type="ORF">BD626DRAFT_502714</name>
</gene>
<dbReference type="InterPro" id="IPR033310">
    <property type="entry name" value="Mms4/EME1/EME2"/>
</dbReference>
<accession>A0A550C8I3</accession>
<feature type="compositionally biased region" description="Basic and acidic residues" evidence="13">
    <location>
        <begin position="146"/>
        <end position="185"/>
    </location>
</feature>
<evidence type="ECO:0000256" key="10">
    <source>
        <dbReference type="ARBA" id="ARBA00023204"/>
    </source>
</evidence>
<comment type="cofactor">
    <cofactor evidence="1">
        <name>Mg(2+)</name>
        <dbReference type="ChEBI" id="CHEBI:18420"/>
    </cofactor>
</comment>
<feature type="compositionally biased region" description="Low complexity" evidence="13">
    <location>
        <begin position="45"/>
        <end position="59"/>
    </location>
</feature>
<keyword evidence="6" id="KW-0227">DNA damage</keyword>
<evidence type="ECO:0008006" key="16">
    <source>
        <dbReference type="Google" id="ProtNLM"/>
    </source>
</evidence>
<dbReference type="GO" id="GO:0046872">
    <property type="term" value="F:metal ion binding"/>
    <property type="evidence" value="ECO:0007669"/>
    <property type="project" value="UniProtKB-KW"/>
</dbReference>
<organism evidence="14 15">
    <name type="scientific">Schizophyllum amplum</name>
    <dbReference type="NCBI Taxonomy" id="97359"/>
    <lineage>
        <taxon>Eukaryota</taxon>
        <taxon>Fungi</taxon>
        <taxon>Dikarya</taxon>
        <taxon>Basidiomycota</taxon>
        <taxon>Agaricomycotina</taxon>
        <taxon>Agaricomycetes</taxon>
        <taxon>Agaricomycetidae</taxon>
        <taxon>Agaricales</taxon>
        <taxon>Schizophyllaceae</taxon>
        <taxon>Schizophyllum</taxon>
    </lineage>
</organism>
<evidence type="ECO:0000313" key="15">
    <source>
        <dbReference type="Proteomes" id="UP000320762"/>
    </source>
</evidence>
<name>A0A550C8I3_9AGAR</name>
<feature type="compositionally biased region" description="Acidic residues" evidence="13">
    <location>
        <begin position="63"/>
        <end position="78"/>
    </location>
</feature>
<dbReference type="Pfam" id="PF21292">
    <property type="entry name" value="EME1-MUS81_C"/>
    <property type="match status" value="1"/>
</dbReference>
<protein>
    <recommendedName>
        <fullName evidence="16">ERCC4 domain-containing protein</fullName>
    </recommendedName>
</protein>
<evidence type="ECO:0000256" key="13">
    <source>
        <dbReference type="SAM" id="MobiDB-lite"/>
    </source>
</evidence>
<feature type="compositionally biased region" description="Basic and acidic residues" evidence="13">
    <location>
        <begin position="102"/>
        <end position="111"/>
    </location>
</feature>
<proteinExistence type="predicted"/>
<evidence type="ECO:0000256" key="12">
    <source>
        <dbReference type="ARBA" id="ARBA00023254"/>
    </source>
</evidence>